<evidence type="ECO:0000259" key="2">
    <source>
        <dbReference type="Pfam" id="PF22570"/>
    </source>
</evidence>
<dbReference type="GeneID" id="64819433"/>
<feature type="transmembrane region" description="Helical" evidence="1">
    <location>
        <begin position="58"/>
        <end position="80"/>
    </location>
</feature>
<dbReference type="RefSeq" id="WP_211533510.1">
    <property type="nucleotide sequence ID" value="NZ_CP058560.1"/>
</dbReference>
<name>A0A8T8K251_9EURY</name>
<feature type="domain" description="LiaF transmembrane" evidence="2">
    <location>
        <begin position="9"/>
        <end position="105"/>
    </location>
</feature>
<dbReference type="OrthoDB" id="253168at2157"/>
<dbReference type="AlphaFoldDB" id="A0A8T8K251"/>
<keyword evidence="1" id="KW-1133">Transmembrane helix</keyword>
<organism evidence="3 4">
    <name type="scientific">Methanobacterium alkalithermotolerans</name>
    <dbReference type="NCBI Taxonomy" id="2731220"/>
    <lineage>
        <taxon>Archaea</taxon>
        <taxon>Methanobacteriati</taxon>
        <taxon>Methanobacteriota</taxon>
        <taxon>Methanomada group</taxon>
        <taxon>Methanobacteria</taxon>
        <taxon>Methanobacteriales</taxon>
        <taxon>Methanobacteriaceae</taxon>
        <taxon>Methanobacterium</taxon>
    </lineage>
</organism>
<evidence type="ECO:0000313" key="4">
    <source>
        <dbReference type="Proteomes" id="UP000681041"/>
    </source>
</evidence>
<feature type="transmembrane region" description="Helical" evidence="1">
    <location>
        <begin position="86"/>
        <end position="104"/>
    </location>
</feature>
<gene>
    <name evidence="3" type="ORF">HYG87_01675</name>
</gene>
<proteinExistence type="predicted"/>
<dbReference type="Pfam" id="PF22570">
    <property type="entry name" value="LiaF-TM"/>
    <property type="match status" value="1"/>
</dbReference>
<dbReference type="PANTHER" id="PTHR40763">
    <property type="entry name" value="MEMBRANE PROTEIN-RELATED"/>
    <property type="match status" value="1"/>
</dbReference>
<keyword evidence="1" id="KW-0472">Membrane</keyword>
<dbReference type="KEGG" id="meme:HYG87_01675"/>
<dbReference type="InterPro" id="IPR054331">
    <property type="entry name" value="LiaF_TM"/>
</dbReference>
<dbReference type="PANTHER" id="PTHR40763:SF5">
    <property type="entry name" value="MEMBRANE PROTEIN"/>
    <property type="match status" value="1"/>
</dbReference>
<feature type="transmembrane region" description="Helical" evidence="1">
    <location>
        <begin position="7"/>
        <end position="28"/>
    </location>
</feature>
<sequence length="226" mass="24369">MKKLSNQIIFGIILLIIGVLFLLRSTGIYNTGNLLSYVPSLFIILGIYSLIKSGFKSISGPVTMIIIFTVIQLLVLGVITGSTLSSWWPLVIILIGAGIILNHYQRDKSKVYTRDNIDLMAILGGVQNTIKSSSFKGGDLTAVLGGVELDLRDSQTGLEPAIINVTVLLGGAEIRVPDDWDLKINVMPVLGGVDDSRTRLSNSTPKDKPDLIINGMVALGGLDIYD</sequence>
<dbReference type="EMBL" id="CP058560">
    <property type="protein sequence ID" value="QUH22566.1"/>
    <property type="molecule type" value="Genomic_DNA"/>
</dbReference>
<keyword evidence="4" id="KW-1185">Reference proteome</keyword>
<protein>
    <recommendedName>
        <fullName evidence="2">LiaF transmembrane domain-containing protein</fullName>
    </recommendedName>
</protein>
<keyword evidence="1" id="KW-0812">Transmembrane</keyword>
<feature type="transmembrane region" description="Helical" evidence="1">
    <location>
        <begin position="34"/>
        <end position="51"/>
    </location>
</feature>
<dbReference type="Proteomes" id="UP000681041">
    <property type="component" value="Chromosome"/>
</dbReference>
<accession>A0A8T8K251</accession>
<evidence type="ECO:0000256" key="1">
    <source>
        <dbReference type="SAM" id="Phobius"/>
    </source>
</evidence>
<reference evidence="3" key="1">
    <citation type="submission" date="2020-07" db="EMBL/GenBank/DDBJ databases">
        <title>Methanobacterium. sp. MethCan genome.</title>
        <authorList>
            <person name="Postec A."/>
            <person name="Quemeneur M."/>
        </authorList>
    </citation>
    <scope>NUCLEOTIDE SEQUENCE</scope>
    <source>
        <strain evidence="3">MethCAN</strain>
    </source>
</reference>
<evidence type="ECO:0000313" key="3">
    <source>
        <dbReference type="EMBL" id="QUH22566.1"/>
    </source>
</evidence>